<evidence type="ECO:0000256" key="1">
    <source>
        <dbReference type="SAM" id="MobiDB-lite"/>
    </source>
</evidence>
<dbReference type="SUPFAM" id="SSF46955">
    <property type="entry name" value="Putative DNA-binding domain"/>
    <property type="match status" value="1"/>
</dbReference>
<protein>
    <recommendedName>
        <fullName evidence="3">Phage transcriptional regulator, AlpA</fullName>
    </recommendedName>
</protein>
<organism evidence="2">
    <name type="scientific">Sinorhizobium medicae</name>
    <dbReference type="NCBI Taxonomy" id="110321"/>
    <lineage>
        <taxon>Bacteria</taxon>
        <taxon>Pseudomonadati</taxon>
        <taxon>Pseudomonadota</taxon>
        <taxon>Alphaproteobacteria</taxon>
        <taxon>Hyphomicrobiales</taxon>
        <taxon>Rhizobiaceae</taxon>
        <taxon>Sinorhizobium/Ensifer group</taxon>
        <taxon>Sinorhizobium</taxon>
    </lineage>
</organism>
<dbReference type="Pfam" id="PF05930">
    <property type="entry name" value="Phage_AlpA"/>
    <property type="match status" value="1"/>
</dbReference>
<feature type="region of interest" description="Disordered" evidence="1">
    <location>
        <begin position="105"/>
        <end position="142"/>
    </location>
</feature>
<dbReference type="InterPro" id="IPR010260">
    <property type="entry name" value="AlpA"/>
</dbReference>
<accession>A0A508WWR5</accession>
<feature type="compositionally biased region" description="Polar residues" evidence="1">
    <location>
        <begin position="105"/>
        <end position="117"/>
    </location>
</feature>
<sequence length="215" mass="24049">MADQSRSKGHARHGHAPIEIPRALMATSDRKLRAAVVPPGSWPPRMMAEVAAGYCGEKYVEDFLDRVGTTYPQPRVVESAKRKFWYRDDLDRAIDAEAISRQLGQGSPCTVPLSSETSRVRKMPGVSSPERRKTDETPLPAAKGSILDGVEVDRFLRLKEVAAFTSVGTSTIYRWMKAGCFPKPRQFGLNCVRWRESEIERWMDALPTNGEERGG</sequence>
<dbReference type="Gene3D" id="1.10.238.160">
    <property type="match status" value="1"/>
</dbReference>
<dbReference type="InterPro" id="IPR009061">
    <property type="entry name" value="DNA-bd_dom_put_sf"/>
</dbReference>
<evidence type="ECO:0008006" key="3">
    <source>
        <dbReference type="Google" id="ProtNLM"/>
    </source>
</evidence>
<dbReference type="InterPro" id="IPR052931">
    <property type="entry name" value="Prophage_regulatory_activator"/>
</dbReference>
<dbReference type="Proteomes" id="UP000507954">
    <property type="component" value="Unassembled WGS sequence"/>
</dbReference>
<reference evidence="2" key="1">
    <citation type="submission" date="2019-06" db="EMBL/GenBank/DDBJ databases">
        <authorList>
            <person name="Le Quere A."/>
            <person name="Colella S."/>
        </authorList>
    </citation>
    <scope>NUCLEOTIDE SEQUENCE</scope>
    <source>
        <strain evidence="2">EmedicaeMD41</strain>
    </source>
</reference>
<name>A0A508WWR5_9HYPH</name>
<dbReference type="PANTHER" id="PTHR36154">
    <property type="entry name" value="DNA-BINDING TRANSCRIPTIONAL ACTIVATOR ALPA"/>
    <property type="match status" value="1"/>
</dbReference>
<evidence type="ECO:0000313" key="2">
    <source>
        <dbReference type="EMBL" id="VTZ61745.1"/>
    </source>
</evidence>
<dbReference type="AlphaFoldDB" id="A0A508WWR5"/>
<dbReference type="EMBL" id="CABFNB010000096">
    <property type="protein sequence ID" value="VTZ61745.1"/>
    <property type="molecule type" value="Genomic_DNA"/>
</dbReference>
<gene>
    <name evidence="2" type="ORF">EMEDMD4_300111</name>
</gene>
<dbReference type="PANTHER" id="PTHR36154:SF1">
    <property type="entry name" value="DNA-BINDING TRANSCRIPTIONAL ACTIVATOR ALPA"/>
    <property type="match status" value="1"/>
</dbReference>
<proteinExistence type="predicted"/>